<evidence type="ECO:0000256" key="1">
    <source>
        <dbReference type="SAM" id="MobiDB-lite"/>
    </source>
</evidence>
<comment type="caution">
    <text evidence="2">The sequence shown here is derived from an EMBL/GenBank/DDBJ whole genome shotgun (WGS) entry which is preliminary data.</text>
</comment>
<dbReference type="EMBL" id="MZNU01000308">
    <property type="protein sequence ID" value="OWP00768.1"/>
    <property type="molecule type" value="Genomic_DNA"/>
</dbReference>
<organism evidence="2 3">
    <name type="scientific">Diplocarpon coronariae</name>
    <dbReference type="NCBI Taxonomy" id="2795749"/>
    <lineage>
        <taxon>Eukaryota</taxon>
        <taxon>Fungi</taxon>
        <taxon>Dikarya</taxon>
        <taxon>Ascomycota</taxon>
        <taxon>Pezizomycotina</taxon>
        <taxon>Leotiomycetes</taxon>
        <taxon>Helotiales</taxon>
        <taxon>Drepanopezizaceae</taxon>
        <taxon>Diplocarpon</taxon>
    </lineage>
</organism>
<protein>
    <submittedName>
        <fullName evidence="2">Uncharacterized protein</fullName>
    </submittedName>
</protein>
<feature type="compositionally biased region" description="Basic residues" evidence="1">
    <location>
        <begin position="65"/>
        <end position="75"/>
    </location>
</feature>
<dbReference type="InParanoid" id="A0A218YYN3"/>
<evidence type="ECO:0000313" key="3">
    <source>
        <dbReference type="Proteomes" id="UP000242519"/>
    </source>
</evidence>
<accession>A0A218YYN3</accession>
<feature type="compositionally biased region" description="Pro residues" evidence="1">
    <location>
        <begin position="234"/>
        <end position="245"/>
    </location>
</feature>
<dbReference type="Proteomes" id="UP000242519">
    <property type="component" value="Unassembled WGS sequence"/>
</dbReference>
<feature type="compositionally biased region" description="Basic and acidic residues" evidence="1">
    <location>
        <begin position="76"/>
        <end position="85"/>
    </location>
</feature>
<name>A0A218YYN3_9HELO</name>
<keyword evidence="3" id="KW-1185">Reference proteome</keyword>
<dbReference type="AlphaFoldDB" id="A0A218YYN3"/>
<proteinExistence type="predicted"/>
<reference evidence="2 3" key="1">
    <citation type="submission" date="2017-04" db="EMBL/GenBank/DDBJ databases">
        <title>Draft genome sequence of Marssonina coronaria NL1: causal agent of apple blotch.</title>
        <authorList>
            <person name="Cheng Q."/>
        </authorList>
    </citation>
    <scope>NUCLEOTIDE SEQUENCE [LARGE SCALE GENOMIC DNA]</scope>
    <source>
        <strain evidence="2 3">NL1</strain>
    </source>
</reference>
<sequence length="333" mass="36154">MASVLDCGRLRGGDLRRGRERAECEGFVGSEVTRAGGERGLGGAKGGMWTCTYGFGSVQPQSRGREKKNKPRAKNNLKETKDRNGKTTTTTTTTGPQEIRVDAEQPHHAGIAGLSGNRISRIPPLLLVNRATQVRVRVPTSRAKVLVPKTPRRQRETAVWFLLRVHRASHRIASHRIASPPRCWSLEGGDASYVRIYGHLHSALRYMTVAIRLYRLDRQLPNFPLHHRSRPANLSPPPDAPPHHPWLPIGRPGASSALLSISNIHANSGGGVPRKLATTLAQPSQTLQRGLLAGPGFFGRPRLRTLKIGLAGLTGHGIEHSALSYGAGVTGSH</sequence>
<evidence type="ECO:0000313" key="2">
    <source>
        <dbReference type="EMBL" id="OWP00768.1"/>
    </source>
</evidence>
<gene>
    <name evidence="2" type="ORF">B2J93_8459</name>
</gene>
<feature type="region of interest" description="Disordered" evidence="1">
    <location>
        <begin position="55"/>
        <end position="97"/>
    </location>
</feature>
<feature type="region of interest" description="Disordered" evidence="1">
    <location>
        <begin position="227"/>
        <end position="247"/>
    </location>
</feature>